<proteinExistence type="predicted"/>
<evidence type="ECO:0000313" key="2">
    <source>
        <dbReference type="EMBL" id="KRM38459.1"/>
    </source>
</evidence>
<keyword evidence="1" id="KW-0732">Signal</keyword>
<organism evidence="2 3">
    <name type="scientific">Lactobacillus hamsteri DSM 5661 = JCM 6256</name>
    <dbReference type="NCBI Taxonomy" id="1423754"/>
    <lineage>
        <taxon>Bacteria</taxon>
        <taxon>Bacillati</taxon>
        <taxon>Bacillota</taxon>
        <taxon>Bacilli</taxon>
        <taxon>Lactobacillales</taxon>
        <taxon>Lactobacillaceae</taxon>
        <taxon>Lactobacillus</taxon>
    </lineage>
</organism>
<accession>A0A0R1YEW7</accession>
<dbReference type="Proteomes" id="UP000051223">
    <property type="component" value="Unassembled WGS sequence"/>
</dbReference>
<dbReference type="PATRIC" id="fig|1423754.3.peg.1333"/>
<feature type="chain" id="PRO_5006413714" description="Surface layer protein A domain-containing protein" evidence="1">
    <location>
        <begin position="29"/>
        <end position="185"/>
    </location>
</feature>
<reference evidence="2 3" key="1">
    <citation type="journal article" date="2015" name="Genome Announc.">
        <title>Expanding the biotechnology potential of lactobacilli through comparative genomics of 213 strains and associated genera.</title>
        <authorList>
            <person name="Sun Z."/>
            <person name="Harris H.M."/>
            <person name="McCann A."/>
            <person name="Guo C."/>
            <person name="Argimon S."/>
            <person name="Zhang W."/>
            <person name="Yang X."/>
            <person name="Jeffery I.B."/>
            <person name="Cooney J.C."/>
            <person name="Kagawa T.F."/>
            <person name="Liu W."/>
            <person name="Song Y."/>
            <person name="Salvetti E."/>
            <person name="Wrobel A."/>
            <person name="Rasinkangas P."/>
            <person name="Parkhill J."/>
            <person name="Rea M.C."/>
            <person name="O'Sullivan O."/>
            <person name="Ritari J."/>
            <person name="Douillard F.P."/>
            <person name="Paul Ross R."/>
            <person name="Yang R."/>
            <person name="Briner A.E."/>
            <person name="Felis G.E."/>
            <person name="de Vos W.M."/>
            <person name="Barrangou R."/>
            <person name="Klaenhammer T.R."/>
            <person name="Caufield P.W."/>
            <person name="Cui Y."/>
            <person name="Zhang H."/>
            <person name="O'Toole P.W."/>
        </authorList>
    </citation>
    <scope>NUCLEOTIDE SEQUENCE [LARGE SCALE GENOMIC DNA]</scope>
    <source>
        <strain evidence="2 3">DSM 5661</strain>
    </source>
</reference>
<gene>
    <name evidence="2" type="ORF">FC39_GL001295</name>
</gene>
<dbReference type="EMBL" id="AZGI01000049">
    <property type="protein sequence ID" value="KRM38459.1"/>
    <property type="molecule type" value="Genomic_DNA"/>
</dbReference>
<protein>
    <recommendedName>
        <fullName evidence="4">Surface layer protein A domain-containing protein</fullName>
    </recommendedName>
</protein>
<dbReference type="OrthoDB" id="2326203at2"/>
<dbReference type="RefSeq" id="WP_025081073.1">
    <property type="nucleotide sequence ID" value="NZ_AZGI01000049.1"/>
</dbReference>
<evidence type="ECO:0008006" key="4">
    <source>
        <dbReference type="Google" id="ProtNLM"/>
    </source>
</evidence>
<dbReference type="AlphaFoldDB" id="A0A0R1YEW7"/>
<name>A0A0R1YEW7_9LACO</name>
<evidence type="ECO:0000256" key="1">
    <source>
        <dbReference type="SAM" id="SignalP"/>
    </source>
</evidence>
<comment type="caution">
    <text evidence="2">The sequence shown here is derived from an EMBL/GenBank/DDBJ whole genome shotgun (WGS) entry which is preliminary data.</text>
</comment>
<feature type="signal peptide" evidence="1">
    <location>
        <begin position="1"/>
        <end position="28"/>
    </location>
</feature>
<keyword evidence="3" id="KW-1185">Reference proteome</keyword>
<sequence length="185" mass="20853">MRKKLITIFIALLTILSISAITSKPANASSYGKIGHVVSPANMRGKWRYVGSSTLGQKTYKHYKVRIGKNHVNGTVLYQADPSVTSKYAKNYKKYHFIIDQTMNWGNATIFNRNGIQWLNVKGWTAGAGNGTYYGLVNRIHHGRPTTALAIAIGYKPTIVAYAYRVSRPIHHYHEITETDLHNQF</sequence>
<evidence type="ECO:0000313" key="3">
    <source>
        <dbReference type="Proteomes" id="UP000051223"/>
    </source>
</evidence>